<protein>
    <recommendedName>
        <fullName evidence="9">BHLH domain-containing protein</fullName>
    </recommendedName>
</protein>
<evidence type="ECO:0000259" key="9">
    <source>
        <dbReference type="PROSITE" id="PS50888"/>
    </source>
</evidence>
<dbReference type="PANTHER" id="PTHR19290">
    <property type="entry name" value="BASIC HELIX-LOOP-HELIX PROTEIN NEUROGENIN-RELATED"/>
    <property type="match status" value="1"/>
</dbReference>
<comment type="caution">
    <text evidence="10">The sequence shown here is derived from an EMBL/GenBank/DDBJ whole genome shotgun (WGS) entry which is preliminary data.</text>
</comment>
<evidence type="ECO:0000256" key="1">
    <source>
        <dbReference type="ARBA" id="ARBA00004123"/>
    </source>
</evidence>
<keyword evidence="11" id="KW-1185">Reference proteome</keyword>
<dbReference type="SUPFAM" id="SSF47459">
    <property type="entry name" value="HLH, helix-loop-helix DNA-binding domain"/>
    <property type="match status" value="1"/>
</dbReference>
<feature type="domain" description="BHLH" evidence="9">
    <location>
        <begin position="136"/>
        <end position="188"/>
    </location>
</feature>
<evidence type="ECO:0000256" key="6">
    <source>
        <dbReference type="ARBA" id="ARBA00023163"/>
    </source>
</evidence>
<accession>A0A834MLP3</accession>
<dbReference type="OrthoDB" id="6161578at2759"/>
<evidence type="ECO:0000256" key="2">
    <source>
        <dbReference type="ARBA" id="ARBA00022473"/>
    </source>
</evidence>
<keyword evidence="4" id="KW-0524">Neurogenesis</keyword>
<evidence type="ECO:0000256" key="5">
    <source>
        <dbReference type="ARBA" id="ARBA00023015"/>
    </source>
</evidence>
<keyword evidence="2" id="KW-0217">Developmental protein</keyword>
<dbReference type="PANTHER" id="PTHR19290:SF162">
    <property type="entry name" value="TRANSCRIPTION FACTOR ATOH7"/>
    <property type="match status" value="1"/>
</dbReference>
<dbReference type="GO" id="GO:0000981">
    <property type="term" value="F:DNA-binding transcription factor activity, RNA polymerase II-specific"/>
    <property type="evidence" value="ECO:0007669"/>
    <property type="project" value="TreeGrafter"/>
</dbReference>
<name>A0A834MLP3_RHYFE</name>
<dbReference type="GO" id="GO:0046982">
    <property type="term" value="F:protein heterodimerization activity"/>
    <property type="evidence" value="ECO:0007669"/>
    <property type="project" value="UniProtKB-ARBA"/>
</dbReference>
<evidence type="ECO:0000313" key="10">
    <source>
        <dbReference type="EMBL" id="KAF7282974.1"/>
    </source>
</evidence>
<evidence type="ECO:0000256" key="7">
    <source>
        <dbReference type="ARBA" id="ARBA00023242"/>
    </source>
</evidence>
<dbReference type="GO" id="GO:0070888">
    <property type="term" value="F:E-box binding"/>
    <property type="evidence" value="ECO:0007669"/>
    <property type="project" value="TreeGrafter"/>
</dbReference>
<gene>
    <name evidence="10" type="ORF">GWI33_001608</name>
</gene>
<evidence type="ECO:0000313" key="11">
    <source>
        <dbReference type="Proteomes" id="UP000625711"/>
    </source>
</evidence>
<dbReference type="Gene3D" id="4.10.280.10">
    <property type="entry name" value="Helix-loop-helix DNA-binding domain"/>
    <property type="match status" value="1"/>
</dbReference>
<evidence type="ECO:0000256" key="3">
    <source>
        <dbReference type="ARBA" id="ARBA00022782"/>
    </source>
</evidence>
<dbReference type="GO" id="GO:0005634">
    <property type="term" value="C:nucleus"/>
    <property type="evidence" value="ECO:0007669"/>
    <property type="project" value="UniProtKB-SubCell"/>
</dbReference>
<keyword evidence="3" id="KW-0221">Differentiation</keyword>
<dbReference type="Pfam" id="PF00010">
    <property type="entry name" value="HLH"/>
    <property type="match status" value="1"/>
</dbReference>
<dbReference type="InterPro" id="IPR036638">
    <property type="entry name" value="HLH_DNA-bd_sf"/>
</dbReference>
<keyword evidence="5" id="KW-0805">Transcription regulation</keyword>
<proteinExistence type="predicted"/>
<dbReference type="SMART" id="SM00353">
    <property type="entry name" value="HLH"/>
    <property type="match status" value="1"/>
</dbReference>
<dbReference type="FunFam" id="4.10.280.10:FF:000025">
    <property type="entry name" value="protein atonal homolog 7"/>
    <property type="match status" value="1"/>
</dbReference>
<keyword evidence="7" id="KW-0539">Nucleus</keyword>
<evidence type="ECO:0000256" key="4">
    <source>
        <dbReference type="ARBA" id="ARBA00022902"/>
    </source>
</evidence>
<dbReference type="InterPro" id="IPR011598">
    <property type="entry name" value="bHLH_dom"/>
</dbReference>
<keyword evidence="6" id="KW-0804">Transcription</keyword>
<dbReference type="GO" id="GO:0061564">
    <property type="term" value="P:axon development"/>
    <property type="evidence" value="ECO:0007669"/>
    <property type="project" value="TreeGrafter"/>
</dbReference>
<dbReference type="GO" id="GO:0045944">
    <property type="term" value="P:positive regulation of transcription by RNA polymerase II"/>
    <property type="evidence" value="ECO:0007669"/>
    <property type="project" value="TreeGrafter"/>
</dbReference>
<evidence type="ECO:0000256" key="8">
    <source>
        <dbReference type="SAM" id="MobiDB-lite"/>
    </source>
</evidence>
<dbReference type="EMBL" id="JAACXV010000147">
    <property type="protein sequence ID" value="KAF7282974.1"/>
    <property type="molecule type" value="Genomic_DNA"/>
</dbReference>
<comment type="subcellular location">
    <subcellularLocation>
        <location evidence="1">Nucleus</location>
    </subcellularLocation>
</comment>
<dbReference type="InterPro" id="IPR050359">
    <property type="entry name" value="bHLH_transcription_factors"/>
</dbReference>
<dbReference type="PROSITE" id="PS50888">
    <property type="entry name" value="BHLH"/>
    <property type="match status" value="1"/>
</dbReference>
<feature type="region of interest" description="Disordered" evidence="8">
    <location>
        <begin position="102"/>
        <end position="128"/>
    </location>
</feature>
<dbReference type="AlphaFoldDB" id="A0A834MLP3"/>
<dbReference type="GO" id="GO:0016360">
    <property type="term" value="P:sensory organ precursor cell fate determination"/>
    <property type="evidence" value="ECO:0007669"/>
    <property type="project" value="UniProtKB-ARBA"/>
</dbReference>
<dbReference type="CDD" id="cd11430">
    <property type="entry name" value="bHLH_TS_ATOH1_like"/>
    <property type="match status" value="1"/>
</dbReference>
<organism evidence="10 11">
    <name type="scientific">Rhynchophorus ferrugineus</name>
    <name type="common">Red palm weevil</name>
    <name type="synonym">Curculio ferrugineus</name>
    <dbReference type="NCBI Taxonomy" id="354439"/>
    <lineage>
        <taxon>Eukaryota</taxon>
        <taxon>Metazoa</taxon>
        <taxon>Ecdysozoa</taxon>
        <taxon>Arthropoda</taxon>
        <taxon>Hexapoda</taxon>
        <taxon>Insecta</taxon>
        <taxon>Pterygota</taxon>
        <taxon>Neoptera</taxon>
        <taxon>Endopterygota</taxon>
        <taxon>Coleoptera</taxon>
        <taxon>Polyphaga</taxon>
        <taxon>Cucujiformia</taxon>
        <taxon>Curculionidae</taxon>
        <taxon>Dryophthorinae</taxon>
        <taxon>Rhynchophorus</taxon>
    </lineage>
</organism>
<reference evidence="10" key="1">
    <citation type="submission" date="2020-08" db="EMBL/GenBank/DDBJ databases">
        <title>Genome sequencing and assembly of the red palm weevil Rhynchophorus ferrugineus.</title>
        <authorList>
            <person name="Dias G.B."/>
            <person name="Bergman C.M."/>
            <person name="Manee M."/>
        </authorList>
    </citation>
    <scope>NUCLEOTIDE SEQUENCE</scope>
    <source>
        <strain evidence="10">AA-2017</strain>
        <tissue evidence="10">Whole larva</tissue>
    </source>
</reference>
<sequence length="197" mass="22745">MKYFYASHDEVSDVFDAHNYFSGCQPNFYERSLPVTLNQQPGFIKVEDAINLRPQLAARTPDVYDNNTYESFLSSASLTGEEKLTYGNINFFTLDNSRYDKDEQSEDSAIESKKKSARKRKVSVRDRPASPTIMKRRRLAANARERRRMNGLNEAFDRLRQVIPSLDAEHKLSKFETLQMAQSYINALRELLALSET</sequence>
<dbReference type="Proteomes" id="UP000625711">
    <property type="component" value="Unassembled WGS sequence"/>
</dbReference>